<evidence type="ECO:0000313" key="3">
    <source>
        <dbReference type="Proteomes" id="UP000319663"/>
    </source>
</evidence>
<reference evidence="2 3" key="1">
    <citation type="submission" date="2019-06" db="EMBL/GenBank/DDBJ databases">
        <title>Wine fermentation using esterase from Monascus purpureus.</title>
        <authorList>
            <person name="Geng C."/>
            <person name="Zhang Y."/>
        </authorList>
    </citation>
    <scope>NUCLEOTIDE SEQUENCE [LARGE SCALE GENOMIC DNA]</scope>
    <source>
        <strain evidence="2">HQ1</strain>
    </source>
</reference>
<dbReference type="EMBL" id="VIFY01000011">
    <property type="protein sequence ID" value="TQB76194.1"/>
    <property type="molecule type" value="Genomic_DNA"/>
</dbReference>
<keyword evidence="1" id="KW-1133">Transmembrane helix</keyword>
<proteinExistence type="predicted"/>
<evidence type="ECO:0000256" key="1">
    <source>
        <dbReference type="SAM" id="Phobius"/>
    </source>
</evidence>
<organism evidence="2 3">
    <name type="scientific">Monascus purpureus</name>
    <name type="common">Red mold</name>
    <name type="synonym">Monascus anka</name>
    <dbReference type="NCBI Taxonomy" id="5098"/>
    <lineage>
        <taxon>Eukaryota</taxon>
        <taxon>Fungi</taxon>
        <taxon>Dikarya</taxon>
        <taxon>Ascomycota</taxon>
        <taxon>Pezizomycotina</taxon>
        <taxon>Eurotiomycetes</taxon>
        <taxon>Eurotiomycetidae</taxon>
        <taxon>Eurotiales</taxon>
        <taxon>Aspergillaceae</taxon>
        <taxon>Monascus</taxon>
    </lineage>
</organism>
<sequence length="115" mass="13131">MGLSTAAIIVIVIVCCLAFVSMGAALTRNWNPPSGDSRYQPRPEQDHYMRTVRMRNYNHLRQASMSAKEKDLESQCTFFPFCVVSTGGTLRALRMLYTDGRYMTGYDTIRRNPVR</sequence>
<keyword evidence="1" id="KW-0472">Membrane</keyword>
<accession>A0A507R5E8</accession>
<protein>
    <submittedName>
        <fullName evidence="2">Uncharacterized protein</fullName>
    </submittedName>
</protein>
<name>A0A507R5E8_MONPU</name>
<feature type="transmembrane region" description="Helical" evidence="1">
    <location>
        <begin position="6"/>
        <end position="26"/>
    </location>
</feature>
<evidence type="ECO:0000313" key="2">
    <source>
        <dbReference type="EMBL" id="TQB76194.1"/>
    </source>
</evidence>
<comment type="caution">
    <text evidence="2">The sequence shown here is derived from an EMBL/GenBank/DDBJ whole genome shotgun (WGS) entry which is preliminary data.</text>
</comment>
<gene>
    <name evidence="2" type="ORF">MPDQ_000500</name>
</gene>
<keyword evidence="1" id="KW-0812">Transmembrane</keyword>
<dbReference type="AlphaFoldDB" id="A0A507R5E8"/>
<keyword evidence="3" id="KW-1185">Reference proteome</keyword>
<dbReference type="Proteomes" id="UP000319663">
    <property type="component" value="Unassembled WGS sequence"/>
</dbReference>